<dbReference type="EMBL" id="MIJE01000033">
    <property type="protein sequence ID" value="OEF95988.1"/>
    <property type="molecule type" value="Genomic_DNA"/>
</dbReference>
<keyword evidence="1" id="KW-0812">Transmembrane</keyword>
<evidence type="ECO:0000313" key="2">
    <source>
        <dbReference type="EMBL" id="OEF95988.1"/>
    </source>
</evidence>
<keyword evidence="3" id="KW-1185">Reference proteome</keyword>
<evidence type="ECO:0000313" key="3">
    <source>
        <dbReference type="Proteomes" id="UP000094296"/>
    </source>
</evidence>
<dbReference type="RefSeq" id="WP_069643908.1">
    <property type="nucleotide sequence ID" value="NZ_MIJE01000033.1"/>
</dbReference>
<sequence>MDDIRELQKKIILRITICSLIIIVFWVVINPPGFDKNQKSDMYTLSHIFANIDSQSVVFSVIGTDIVDFFQEEIPIEQLIVEISLLELEDLFYLYSTQNKQLLVHVSETMLVLEQNGLFYYSEDGNDWTRFEQLISTTNPFSHIKHLNNYKLEQIYVNDSFYYSVVIEDAEVNFTYVIEMDNNNLYPLTLTIIKALNKSTELDIIKYHFYDWNQSYIIEKIDNILDVFSGSEYN</sequence>
<gene>
    <name evidence="2" type="ORF">BHF68_09565</name>
</gene>
<name>A0A1E5G0K4_9FIRM</name>
<proteinExistence type="predicted"/>
<accession>A0A1E5G0K4</accession>
<protein>
    <submittedName>
        <fullName evidence="2">Uncharacterized protein</fullName>
    </submittedName>
</protein>
<dbReference type="STRING" id="766136.BHF68_09565"/>
<keyword evidence="1" id="KW-1133">Transmembrane helix</keyword>
<reference evidence="2 3" key="1">
    <citation type="submission" date="2016-09" db="EMBL/GenBank/DDBJ databases">
        <title>Draft genome sequence for the type strain of Desulfuribacillus alkaliarsenatis AHT28, an obligately anaerobic, sulfidogenic bacterium isolated from Russian soda lake sediments.</title>
        <authorList>
            <person name="Abin C.A."/>
            <person name="Hollibaugh J.T."/>
        </authorList>
    </citation>
    <scope>NUCLEOTIDE SEQUENCE [LARGE SCALE GENOMIC DNA]</scope>
    <source>
        <strain evidence="2 3">AHT28</strain>
    </source>
</reference>
<comment type="caution">
    <text evidence="2">The sequence shown here is derived from an EMBL/GenBank/DDBJ whole genome shotgun (WGS) entry which is preliminary data.</text>
</comment>
<dbReference type="AlphaFoldDB" id="A0A1E5G0K4"/>
<organism evidence="2 3">
    <name type="scientific">Desulfuribacillus alkaliarsenatis</name>
    <dbReference type="NCBI Taxonomy" id="766136"/>
    <lineage>
        <taxon>Bacteria</taxon>
        <taxon>Bacillati</taxon>
        <taxon>Bacillota</taxon>
        <taxon>Desulfuribacillia</taxon>
        <taxon>Desulfuribacillales</taxon>
        <taxon>Desulfuribacillaceae</taxon>
        <taxon>Desulfuribacillus</taxon>
    </lineage>
</organism>
<dbReference type="Proteomes" id="UP000094296">
    <property type="component" value="Unassembled WGS sequence"/>
</dbReference>
<evidence type="ECO:0000256" key="1">
    <source>
        <dbReference type="SAM" id="Phobius"/>
    </source>
</evidence>
<feature type="transmembrane region" description="Helical" evidence="1">
    <location>
        <begin position="12"/>
        <end position="29"/>
    </location>
</feature>
<keyword evidence="1" id="KW-0472">Membrane</keyword>